<evidence type="ECO:0000313" key="1">
    <source>
        <dbReference type="EMBL" id="ERI78221.1"/>
    </source>
</evidence>
<comment type="caution">
    <text evidence="1">The sequence shown here is derived from an EMBL/GenBank/DDBJ whole genome shotgun (WGS) entry which is preliminary data.</text>
</comment>
<proteinExistence type="predicted"/>
<gene>
    <name evidence="1" type="ORF">CLOSYM_01604</name>
</gene>
<dbReference type="EMBL" id="AWSU01000125">
    <property type="protein sequence ID" value="ERI78221.1"/>
    <property type="molecule type" value="Genomic_DNA"/>
</dbReference>
<accession>A0ABC9TZP0</accession>
<evidence type="ECO:0000313" key="2">
    <source>
        <dbReference type="Proteomes" id="UP000016491"/>
    </source>
</evidence>
<dbReference type="Proteomes" id="UP000016491">
    <property type="component" value="Unassembled WGS sequence"/>
</dbReference>
<organism evidence="1 2">
    <name type="scientific">[Clostridium] symbiosum ATCC 14940</name>
    <dbReference type="NCBI Taxonomy" id="411472"/>
    <lineage>
        <taxon>Bacteria</taxon>
        <taxon>Bacillati</taxon>
        <taxon>Bacillota</taxon>
        <taxon>Clostridia</taxon>
        <taxon>Lachnospirales</taxon>
        <taxon>Lachnospiraceae</taxon>
        <taxon>Otoolea</taxon>
    </lineage>
</organism>
<dbReference type="AlphaFoldDB" id="A0ABC9TZP0"/>
<reference evidence="1 2" key="1">
    <citation type="submission" date="2013-07" db="EMBL/GenBank/DDBJ databases">
        <authorList>
            <person name="Weinstock G."/>
            <person name="Sodergren E."/>
            <person name="Wylie T."/>
            <person name="Fulton L."/>
            <person name="Fulton R."/>
            <person name="Fronick C."/>
            <person name="O'Laughlin M."/>
            <person name="Godfrey J."/>
            <person name="Miner T."/>
            <person name="Herter B."/>
            <person name="Appelbaum E."/>
            <person name="Cordes M."/>
            <person name="Lek S."/>
            <person name="Wollam A."/>
            <person name="Pepin K.H."/>
            <person name="Palsikar V.B."/>
            <person name="Mitreva M."/>
            <person name="Wilson R.K."/>
        </authorList>
    </citation>
    <scope>NUCLEOTIDE SEQUENCE [LARGE SCALE GENOMIC DNA]</scope>
    <source>
        <strain evidence="1 2">ATCC 14940</strain>
    </source>
</reference>
<protein>
    <submittedName>
        <fullName evidence="1">Uncharacterized protein</fullName>
    </submittedName>
</protein>
<dbReference type="PROSITE" id="PS51257">
    <property type="entry name" value="PROKAR_LIPOPROTEIN"/>
    <property type="match status" value="1"/>
</dbReference>
<name>A0ABC9TZP0_CLOSY</name>
<sequence>MLFGPCRLCGKVKFSMASSAILSWQSCFYRNLIKNSIFPQRIKKSSIDLPPILC</sequence>